<protein>
    <submittedName>
        <fullName evidence="1">Uncharacterized protein</fullName>
    </submittedName>
</protein>
<evidence type="ECO:0000313" key="1">
    <source>
        <dbReference type="EMBL" id="OMJ93722.1"/>
    </source>
</evidence>
<dbReference type="AlphaFoldDB" id="A0A1R2CXJ7"/>
<reference evidence="1 2" key="1">
    <citation type="submission" date="2016-11" db="EMBL/GenBank/DDBJ databases">
        <title>The macronuclear genome of Stentor coeruleus: a giant cell with tiny introns.</title>
        <authorList>
            <person name="Slabodnick M."/>
            <person name="Ruby J.G."/>
            <person name="Reiff S.B."/>
            <person name="Swart E.C."/>
            <person name="Gosai S."/>
            <person name="Prabakaran S."/>
            <person name="Witkowska E."/>
            <person name="Larue G.E."/>
            <person name="Fisher S."/>
            <person name="Freeman R.M."/>
            <person name="Gunawardena J."/>
            <person name="Chu W."/>
            <person name="Stover N.A."/>
            <person name="Gregory B.D."/>
            <person name="Nowacki M."/>
            <person name="Derisi J."/>
            <person name="Roy S.W."/>
            <person name="Marshall W.F."/>
            <person name="Sood P."/>
        </authorList>
    </citation>
    <scope>NUCLEOTIDE SEQUENCE [LARGE SCALE GENOMIC DNA]</scope>
    <source>
        <strain evidence="1">WM001</strain>
    </source>
</reference>
<organism evidence="1 2">
    <name type="scientific">Stentor coeruleus</name>
    <dbReference type="NCBI Taxonomy" id="5963"/>
    <lineage>
        <taxon>Eukaryota</taxon>
        <taxon>Sar</taxon>
        <taxon>Alveolata</taxon>
        <taxon>Ciliophora</taxon>
        <taxon>Postciliodesmatophora</taxon>
        <taxon>Heterotrichea</taxon>
        <taxon>Heterotrichida</taxon>
        <taxon>Stentoridae</taxon>
        <taxon>Stentor</taxon>
    </lineage>
</organism>
<gene>
    <name evidence="1" type="ORF">SteCoe_3288</name>
</gene>
<comment type="caution">
    <text evidence="1">The sequence shown here is derived from an EMBL/GenBank/DDBJ whole genome shotgun (WGS) entry which is preliminary data.</text>
</comment>
<proteinExistence type="predicted"/>
<dbReference type="Proteomes" id="UP000187209">
    <property type="component" value="Unassembled WGS sequence"/>
</dbReference>
<name>A0A1R2CXJ7_9CILI</name>
<sequence length="132" mass="15554">MQKSLNILAEAHAENAYFICPKKHKVFVVQNSCVVTCCQECLGKVNFDTSLHKNHEKNVMIMNLKNSMNKVYTSQNKQFELELFNKNIRLLKNIVECSIEKNPYSILYDKSAYFVISLEKYSSYYDYNKIFR</sequence>
<evidence type="ECO:0000313" key="2">
    <source>
        <dbReference type="Proteomes" id="UP000187209"/>
    </source>
</evidence>
<accession>A0A1R2CXJ7</accession>
<keyword evidence="2" id="KW-1185">Reference proteome</keyword>
<dbReference type="EMBL" id="MPUH01000038">
    <property type="protein sequence ID" value="OMJ93722.1"/>
    <property type="molecule type" value="Genomic_DNA"/>
</dbReference>